<dbReference type="EMBL" id="JWIN03000037">
    <property type="protein sequence ID" value="KAB1252708.1"/>
    <property type="molecule type" value="Genomic_DNA"/>
</dbReference>
<evidence type="ECO:0000313" key="1">
    <source>
        <dbReference type="EMBL" id="KAB1252708.1"/>
    </source>
</evidence>
<proteinExistence type="predicted"/>
<dbReference type="AlphaFoldDB" id="A0A5N4C1H2"/>
<name>A0A5N4C1H2_CAMDR</name>
<evidence type="ECO:0000313" key="2">
    <source>
        <dbReference type="Proteomes" id="UP000299084"/>
    </source>
</evidence>
<keyword evidence="2" id="KW-1185">Reference proteome</keyword>
<organism evidence="1 2">
    <name type="scientific">Camelus dromedarius</name>
    <name type="common">Dromedary</name>
    <name type="synonym">Arabian camel</name>
    <dbReference type="NCBI Taxonomy" id="9838"/>
    <lineage>
        <taxon>Eukaryota</taxon>
        <taxon>Metazoa</taxon>
        <taxon>Chordata</taxon>
        <taxon>Craniata</taxon>
        <taxon>Vertebrata</taxon>
        <taxon>Euteleostomi</taxon>
        <taxon>Mammalia</taxon>
        <taxon>Eutheria</taxon>
        <taxon>Laurasiatheria</taxon>
        <taxon>Artiodactyla</taxon>
        <taxon>Tylopoda</taxon>
        <taxon>Camelidae</taxon>
        <taxon>Camelus</taxon>
    </lineage>
</organism>
<sequence length="101" mass="12251">MTILRPKERETNTNWKDLKANQKKIGTIQRDLEANQRDIVAEQRDLITNQRDFMVNQREIVAKTFATKKKSEYLRKKMQQRNYPRNMIRRSLLTSTYIDDY</sequence>
<dbReference type="Proteomes" id="UP000299084">
    <property type="component" value="Unassembled WGS sequence"/>
</dbReference>
<comment type="caution">
    <text evidence="1">The sequence shown here is derived from an EMBL/GenBank/DDBJ whole genome shotgun (WGS) entry which is preliminary data.</text>
</comment>
<gene>
    <name evidence="1" type="ORF">Cadr_000002839</name>
</gene>
<protein>
    <submittedName>
        <fullName evidence="1">Uncharacterized protein</fullName>
    </submittedName>
</protein>
<reference evidence="1 2" key="1">
    <citation type="journal article" date="2019" name="Mol. Ecol. Resour.">
        <title>Improving Illumina assemblies with Hi-C and long reads: an example with the North African dromedary.</title>
        <authorList>
            <person name="Elbers J.P."/>
            <person name="Rogers M.F."/>
            <person name="Perelman P.L."/>
            <person name="Proskuryakova A.A."/>
            <person name="Serdyukova N.A."/>
            <person name="Johnson W.E."/>
            <person name="Horin P."/>
            <person name="Corander J."/>
            <person name="Murphy D."/>
            <person name="Burger P.A."/>
        </authorList>
    </citation>
    <scope>NUCLEOTIDE SEQUENCE [LARGE SCALE GENOMIC DNA]</scope>
    <source>
        <strain evidence="1">Drom800</strain>
        <tissue evidence="1">Blood</tissue>
    </source>
</reference>
<accession>A0A5N4C1H2</accession>